<comment type="caution">
    <text evidence="2">The sequence shown here is derived from an EMBL/GenBank/DDBJ whole genome shotgun (WGS) entry which is preliminary data.</text>
</comment>
<reference evidence="2" key="1">
    <citation type="submission" date="2020-10" db="EMBL/GenBank/DDBJ databases">
        <title>Dehalococcoides mccartyi of a TCE/Cr reducing biochatode.</title>
        <authorList>
            <person name="Matturro B."/>
        </authorList>
    </citation>
    <scope>NUCLEOTIDE SEQUENCE</scope>
    <source>
        <strain evidence="2">Bin4</strain>
    </source>
</reference>
<dbReference type="RefSeq" id="WP_042703514.1">
    <property type="nucleotide sequence ID" value="NZ_JADIIN010000083.1"/>
</dbReference>
<dbReference type="Pfam" id="PF14229">
    <property type="entry name" value="DUF4332"/>
    <property type="match status" value="1"/>
</dbReference>
<feature type="domain" description="DUF4332" evidence="1">
    <location>
        <begin position="104"/>
        <end position="215"/>
    </location>
</feature>
<protein>
    <submittedName>
        <fullName evidence="2">DUF4332 domain-containing protein</fullName>
    </submittedName>
</protein>
<accession>A0A843AQH1</accession>
<dbReference type="Gene3D" id="1.10.150.20">
    <property type="entry name" value="5' to 3' exonuclease, C-terminal subdomain"/>
    <property type="match status" value="1"/>
</dbReference>
<dbReference type="Proteomes" id="UP000658733">
    <property type="component" value="Unassembled WGS sequence"/>
</dbReference>
<name>A0A843AQH1_METAZ</name>
<sequence>MKYNLDLRKIDIQKYKIFLKNQYLIPSRRILHENIDDNFEIFERCGLKNLSDLKQAISTKTKIDKLSRETEISPEYLNILRRELGTFNRKGILFKDFPIIDNNTISALDKKGIKNTKNFYEYYTSENNEKMISDELNISVEMIKCLFSLSCLVRINGIGSLAAVTFYEAGYKNLDDIISSTKEEMLEKVNKINDEKKYYKSKLGLKDMQFVIDYANLMTHFKN</sequence>
<proteinExistence type="predicted"/>
<dbReference type="InterPro" id="IPR025567">
    <property type="entry name" value="DUF4332"/>
</dbReference>
<evidence type="ECO:0000313" key="3">
    <source>
        <dbReference type="Proteomes" id="UP000658733"/>
    </source>
</evidence>
<organism evidence="2 3">
    <name type="scientific">Methanobrevibacter arboriphilus</name>
    <dbReference type="NCBI Taxonomy" id="39441"/>
    <lineage>
        <taxon>Archaea</taxon>
        <taxon>Methanobacteriati</taxon>
        <taxon>Methanobacteriota</taxon>
        <taxon>Methanomada group</taxon>
        <taxon>Methanobacteria</taxon>
        <taxon>Methanobacteriales</taxon>
        <taxon>Methanobacteriaceae</taxon>
        <taxon>Methanobrevibacter</taxon>
    </lineage>
</organism>
<gene>
    <name evidence="2" type="ORF">ISP01_10115</name>
</gene>
<evidence type="ECO:0000259" key="1">
    <source>
        <dbReference type="Pfam" id="PF14229"/>
    </source>
</evidence>
<evidence type="ECO:0000313" key="2">
    <source>
        <dbReference type="EMBL" id="MBF4469748.1"/>
    </source>
</evidence>
<dbReference type="AlphaFoldDB" id="A0A843AQH1"/>
<dbReference type="EMBL" id="JADIIN010000083">
    <property type="protein sequence ID" value="MBF4469748.1"/>
    <property type="molecule type" value="Genomic_DNA"/>
</dbReference>
<dbReference type="SUPFAM" id="SSF81585">
    <property type="entry name" value="PsbU/PolX domain-like"/>
    <property type="match status" value="1"/>
</dbReference>